<sequence length="122" mass="13641">MSIKALKDSKKKLVYVYVSVLPLCLSIGEVWGYVKTLQSLPTQCHTQSSGTYVSDYFTADPITGYKAISNTRATSIKKNDKDLIYNVTYTTNNFGYRKTPNSNLDSTHCLIFLVIALLSVKD</sequence>
<evidence type="ECO:0000256" key="1">
    <source>
        <dbReference type="SAM" id="Phobius"/>
    </source>
</evidence>
<dbReference type="Proteomes" id="UP000256514">
    <property type="component" value="Unassembled WGS sequence"/>
</dbReference>
<comment type="caution">
    <text evidence="2">The sequence shown here is derived from an EMBL/GenBank/DDBJ whole genome shotgun (WGS) entry which is preliminary data.</text>
</comment>
<accession>A0A3D8IM96</accession>
<dbReference type="EMBL" id="NXLT01000007">
    <property type="protein sequence ID" value="RDU66302.1"/>
    <property type="molecule type" value="Genomic_DNA"/>
</dbReference>
<keyword evidence="3" id="KW-1185">Reference proteome</keyword>
<protein>
    <submittedName>
        <fullName evidence="2">Uncharacterized protein</fullName>
    </submittedName>
</protein>
<feature type="transmembrane region" description="Helical" evidence="1">
    <location>
        <begin position="12"/>
        <end position="34"/>
    </location>
</feature>
<organism evidence="2 3">
    <name type="scientific">Helicobacter equorum</name>
    <dbReference type="NCBI Taxonomy" id="361872"/>
    <lineage>
        <taxon>Bacteria</taxon>
        <taxon>Pseudomonadati</taxon>
        <taxon>Campylobacterota</taxon>
        <taxon>Epsilonproteobacteria</taxon>
        <taxon>Campylobacterales</taxon>
        <taxon>Helicobacteraceae</taxon>
        <taxon>Helicobacter</taxon>
    </lineage>
</organism>
<gene>
    <name evidence="2" type="ORF">CQA54_07455</name>
</gene>
<reference evidence="2 3" key="1">
    <citation type="submission" date="2018-04" db="EMBL/GenBank/DDBJ databases">
        <title>Novel Campyloabacter and Helicobacter Species and Strains.</title>
        <authorList>
            <person name="Mannion A.J."/>
            <person name="Shen Z."/>
            <person name="Fox J.G."/>
        </authorList>
    </citation>
    <scope>NUCLEOTIDE SEQUENCE [LARGE SCALE GENOMIC DNA]</scope>
    <source>
        <strain evidence="2 3">MIT 12-6600</strain>
    </source>
</reference>
<dbReference type="AlphaFoldDB" id="A0A3D8IM96"/>
<evidence type="ECO:0000313" key="2">
    <source>
        <dbReference type="EMBL" id="RDU66302.1"/>
    </source>
</evidence>
<keyword evidence="1" id="KW-1133">Transmembrane helix</keyword>
<keyword evidence="1" id="KW-0472">Membrane</keyword>
<keyword evidence="1" id="KW-0812">Transmembrane</keyword>
<evidence type="ECO:0000313" key="3">
    <source>
        <dbReference type="Proteomes" id="UP000256514"/>
    </source>
</evidence>
<proteinExistence type="predicted"/>
<name>A0A3D8IM96_9HELI</name>